<evidence type="ECO:0000256" key="2">
    <source>
        <dbReference type="ARBA" id="ARBA00010637"/>
    </source>
</evidence>
<gene>
    <name evidence="11" type="primary">gspM</name>
    <name evidence="11" type="ORF">ACFOEK_11935</name>
</gene>
<evidence type="ECO:0000313" key="11">
    <source>
        <dbReference type="EMBL" id="MFC3151739.1"/>
    </source>
</evidence>
<protein>
    <submittedName>
        <fullName evidence="11">Type II secretion system protein GspM</fullName>
    </submittedName>
</protein>
<name>A0ABV7HCZ0_9GAMM</name>
<comment type="subcellular location">
    <subcellularLocation>
        <location evidence="1">Cell inner membrane</location>
        <topology evidence="1">Single-pass membrane protein</topology>
    </subcellularLocation>
</comment>
<keyword evidence="9 10" id="KW-0472">Membrane</keyword>
<keyword evidence="8 10" id="KW-1133">Transmembrane helix</keyword>
<evidence type="ECO:0000256" key="7">
    <source>
        <dbReference type="ARBA" id="ARBA00022927"/>
    </source>
</evidence>
<evidence type="ECO:0000256" key="1">
    <source>
        <dbReference type="ARBA" id="ARBA00004377"/>
    </source>
</evidence>
<keyword evidence="6 10" id="KW-0812">Transmembrane</keyword>
<evidence type="ECO:0000256" key="10">
    <source>
        <dbReference type="SAM" id="Phobius"/>
    </source>
</evidence>
<evidence type="ECO:0000256" key="9">
    <source>
        <dbReference type="ARBA" id="ARBA00023136"/>
    </source>
</evidence>
<sequence>MQITEKLIQSPLVQPLLVQWNQLSTRDRLALKVLSGFFGIFALYSLAVKPVLDFEVAQAKYYESRLEFLKEIKSYEPELRQATSGGKQSGGASTSLINRLARSNGVGIKQISPDRDNQVRATFDNVNALALLGLVQELSEKHGVVVMQGTIDRRSPGKVNAKLVFGS</sequence>
<comment type="caution">
    <text evidence="11">The sequence shown here is derived from an EMBL/GenBank/DDBJ whole genome shotgun (WGS) entry which is preliminary data.</text>
</comment>
<evidence type="ECO:0000256" key="5">
    <source>
        <dbReference type="ARBA" id="ARBA00022519"/>
    </source>
</evidence>
<dbReference type="SUPFAM" id="SSF103054">
    <property type="entry name" value="General secretion pathway protein M, EpsM"/>
    <property type="match status" value="1"/>
</dbReference>
<evidence type="ECO:0000313" key="12">
    <source>
        <dbReference type="Proteomes" id="UP001595476"/>
    </source>
</evidence>
<comment type="similarity">
    <text evidence="2">Belongs to the GSP M family.</text>
</comment>
<dbReference type="RefSeq" id="WP_386721064.1">
    <property type="nucleotide sequence ID" value="NZ_JBHRSZ010000004.1"/>
</dbReference>
<evidence type="ECO:0000256" key="6">
    <source>
        <dbReference type="ARBA" id="ARBA00022692"/>
    </source>
</evidence>
<dbReference type="InterPro" id="IPR007690">
    <property type="entry name" value="T2SS_GspM"/>
</dbReference>
<dbReference type="InterPro" id="IPR023229">
    <property type="entry name" value="T2SS_M_periplasmic_sf"/>
</dbReference>
<keyword evidence="7" id="KW-0653">Protein transport</keyword>
<keyword evidence="12" id="KW-1185">Reference proteome</keyword>
<dbReference type="Pfam" id="PF04612">
    <property type="entry name" value="T2SSM"/>
    <property type="match status" value="1"/>
</dbReference>
<evidence type="ECO:0000256" key="3">
    <source>
        <dbReference type="ARBA" id="ARBA00022448"/>
    </source>
</evidence>
<keyword evidence="4" id="KW-1003">Cell membrane</keyword>
<feature type="transmembrane region" description="Helical" evidence="10">
    <location>
        <begin position="29"/>
        <end position="47"/>
    </location>
</feature>
<dbReference type="Gene3D" id="3.30.1360.100">
    <property type="entry name" value="General secretion pathway protein M, EpsM"/>
    <property type="match status" value="1"/>
</dbReference>
<reference evidence="12" key="1">
    <citation type="journal article" date="2019" name="Int. J. Syst. Evol. Microbiol.">
        <title>The Global Catalogue of Microorganisms (GCM) 10K type strain sequencing project: providing services to taxonomists for standard genome sequencing and annotation.</title>
        <authorList>
            <consortium name="The Broad Institute Genomics Platform"/>
            <consortium name="The Broad Institute Genome Sequencing Center for Infectious Disease"/>
            <person name="Wu L."/>
            <person name="Ma J."/>
        </authorList>
    </citation>
    <scope>NUCLEOTIDE SEQUENCE [LARGE SCALE GENOMIC DNA]</scope>
    <source>
        <strain evidence="12">KCTC 52438</strain>
    </source>
</reference>
<keyword evidence="3" id="KW-0813">Transport</keyword>
<proteinExistence type="inferred from homology"/>
<organism evidence="11 12">
    <name type="scientific">Litoribrevibacter euphylliae</name>
    <dbReference type="NCBI Taxonomy" id="1834034"/>
    <lineage>
        <taxon>Bacteria</taxon>
        <taxon>Pseudomonadati</taxon>
        <taxon>Pseudomonadota</taxon>
        <taxon>Gammaproteobacteria</taxon>
        <taxon>Oceanospirillales</taxon>
        <taxon>Oceanospirillaceae</taxon>
        <taxon>Litoribrevibacter</taxon>
    </lineage>
</organism>
<evidence type="ECO:0000256" key="8">
    <source>
        <dbReference type="ARBA" id="ARBA00022989"/>
    </source>
</evidence>
<keyword evidence="5" id="KW-0997">Cell inner membrane</keyword>
<accession>A0ABV7HCZ0</accession>
<dbReference type="Proteomes" id="UP001595476">
    <property type="component" value="Unassembled WGS sequence"/>
</dbReference>
<dbReference type="EMBL" id="JBHRSZ010000004">
    <property type="protein sequence ID" value="MFC3151739.1"/>
    <property type="molecule type" value="Genomic_DNA"/>
</dbReference>
<evidence type="ECO:0000256" key="4">
    <source>
        <dbReference type="ARBA" id="ARBA00022475"/>
    </source>
</evidence>